<dbReference type="GO" id="GO:0047372">
    <property type="term" value="F:monoacylglycerol lipase activity"/>
    <property type="evidence" value="ECO:0007669"/>
    <property type="project" value="TreeGrafter"/>
</dbReference>
<dbReference type="InterPro" id="IPR000639">
    <property type="entry name" value="Epox_hydrolase-like"/>
</dbReference>
<dbReference type="InterPro" id="IPR000073">
    <property type="entry name" value="AB_hydrolase_1"/>
</dbReference>
<name>A0A815I9H6_9BILA</name>
<dbReference type="AlphaFoldDB" id="A0A815I9H6"/>
<dbReference type="EMBL" id="CAJOBC010072458">
    <property type="protein sequence ID" value="CAF4247264.1"/>
    <property type="molecule type" value="Genomic_DNA"/>
</dbReference>
<dbReference type="InterPro" id="IPR050266">
    <property type="entry name" value="AB_hydrolase_sf"/>
</dbReference>
<dbReference type="Proteomes" id="UP000663829">
    <property type="component" value="Unassembled WGS sequence"/>
</dbReference>
<dbReference type="PANTHER" id="PTHR43798:SF33">
    <property type="entry name" value="HYDROLASE, PUTATIVE (AFU_ORTHOLOGUE AFUA_2G14860)-RELATED"/>
    <property type="match status" value="1"/>
</dbReference>
<keyword evidence="1" id="KW-1133">Transmembrane helix</keyword>
<dbReference type="GO" id="GO:0016020">
    <property type="term" value="C:membrane"/>
    <property type="evidence" value="ECO:0007669"/>
    <property type="project" value="TreeGrafter"/>
</dbReference>
<evidence type="ECO:0000313" key="6">
    <source>
        <dbReference type="EMBL" id="CAF4279405.1"/>
    </source>
</evidence>
<proteinExistence type="predicted"/>
<dbReference type="Proteomes" id="UP000677228">
    <property type="component" value="Unassembled WGS sequence"/>
</dbReference>
<keyword evidence="1" id="KW-0812">Transmembrane</keyword>
<dbReference type="Pfam" id="PF00561">
    <property type="entry name" value="Abhydrolase_1"/>
    <property type="match status" value="1"/>
</dbReference>
<evidence type="ECO:0000313" key="3">
    <source>
        <dbReference type="EMBL" id="CAF1365383.1"/>
    </source>
</evidence>
<dbReference type="GO" id="GO:0046464">
    <property type="term" value="P:acylglycerol catabolic process"/>
    <property type="evidence" value="ECO:0007669"/>
    <property type="project" value="TreeGrafter"/>
</dbReference>
<evidence type="ECO:0000256" key="1">
    <source>
        <dbReference type="SAM" id="Phobius"/>
    </source>
</evidence>
<dbReference type="Proteomes" id="UP000681722">
    <property type="component" value="Unassembled WGS sequence"/>
</dbReference>
<evidence type="ECO:0000313" key="7">
    <source>
        <dbReference type="Proteomes" id="UP000663829"/>
    </source>
</evidence>
<sequence length="331" mass="38267">MSSTKDYVFYVLSIFVFIHHLKFVITLSSFKNVDTVNNHVQQSRITLETQSYEVAPGITYEYMYIKAINDVDHPKATILFLHGFPSSLHSWRHQLKHFSRQGYGCLAPNMMGYGKTYSPLNKDEYKAKSMVNHLISLLDYLSLDKVFVVSHDWGTLPASRFVLYYPERTLGLVLLSIGYQVPGILDFDQALKSSKEFCGFETLGYWQFFDSDEAAKLIESNLESFIDLLFASNATLIKTALVPLGKLRQWLTSGRRTNRVSFMTEDDFDVIHQFLVNAVRPKLNWYKAAIGNINWNDEMNLDPNIKRPVLFIRDALRYPCLTPFWHDKVNT</sequence>
<dbReference type="EMBL" id="CAJNOQ010015634">
    <property type="protein sequence ID" value="CAF1365383.1"/>
    <property type="molecule type" value="Genomic_DNA"/>
</dbReference>
<feature type="transmembrane region" description="Helical" evidence="1">
    <location>
        <begin position="7"/>
        <end position="30"/>
    </location>
</feature>
<dbReference type="OrthoDB" id="408373at2759"/>
<dbReference type="SUPFAM" id="SSF53474">
    <property type="entry name" value="alpha/beta-Hydrolases"/>
    <property type="match status" value="1"/>
</dbReference>
<keyword evidence="1" id="KW-0472">Membrane</keyword>
<dbReference type="Proteomes" id="UP000682733">
    <property type="component" value="Unassembled WGS sequence"/>
</dbReference>
<evidence type="ECO:0000313" key="5">
    <source>
        <dbReference type="EMBL" id="CAF4247264.1"/>
    </source>
</evidence>
<dbReference type="PANTHER" id="PTHR43798">
    <property type="entry name" value="MONOACYLGLYCEROL LIPASE"/>
    <property type="match status" value="1"/>
</dbReference>
<evidence type="ECO:0000259" key="2">
    <source>
        <dbReference type="Pfam" id="PF00561"/>
    </source>
</evidence>
<dbReference type="Gene3D" id="3.40.50.1820">
    <property type="entry name" value="alpha/beta hydrolase"/>
    <property type="match status" value="1"/>
</dbReference>
<comment type="caution">
    <text evidence="3">The sequence shown here is derived from an EMBL/GenBank/DDBJ whole genome shotgun (WGS) entry which is preliminary data.</text>
</comment>
<accession>A0A815I9H6</accession>
<dbReference type="PRINTS" id="PR00412">
    <property type="entry name" value="EPOXHYDRLASE"/>
</dbReference>
<organism evidence="3 7">
    <name type="scientific">Didymodactylos carnosus</name>
    <dbReference type="NCBI Taxonomy" id="1234261"/>
    <lineage>
        <taxon>Eukaryota</taxon>
        <taxon>Metazoa</taxon>
        <taxon>Spiralia</taxon>
        <taxon>Gnathifera</taxon>
        <taxon>Rotifera</taxon>
        <taxon>Eurotatoria</taxon>
        <taxon>Bdelloidea</taxon>
        <taxon>Philodinida</taxon>
        <taxon>Philodinidae</taxon>
        <taxon>Didymodactylos</taxon>
    </lineage>
</organism>
<keyword evidence="7" id="KW-1185">Reference proteome</keyword>
<gene>
    <name evidence="3" type="ORF">GPM918_LOCUS31590</name>
    <name evidence="4" type="ORF">OVA965_LOCUS36461</name>
    <name evidence="5" type="ORF">SRO942_LOCUS32239</name>
    <name evidence="6" type="ORF">TMI583_LOCUS37467</name>
</gene>
<dbReference type="EMBL" id="CAJOBA010054976">
    <property type="protein sequence ID" value="CAF4279405.1"/>
    <property type="molecule type" value="Genomic_DNA"/>
</dbReference>
<evidence type="ECO:0000313" key="4">
    <source>
        <dbReference type="EMBL" id="CAF1490247.1"/>
    </source>
</evidence>
<feature type="domain" description="AB hydrolase-1" evidence="2">
    <location>
        <begin position="77"/>
        <end position="191"/>
    </location>
</feature>
<reference evidence="3" key="1">
    <citation type="submission" date="2021-02" db="EMBL/GenBank/DDBJ databases">
        <authorList>
            <person name="Nowell W R."/>
        </authorList>
    </citation>
    <scope>NUCLEOTIDE SEQUENCE</scope>
</reference>
<protein>
    <recommendedName>
        <fullName evidence="2">AB hydrolase-1 domain-containing protein</fullName>
    </recommendedName>
</protein>
<dbReference type="InterPro" id="IPR029058">
    <property type="entry name" value="AB_hydrolase_fold"/>
</dbReference>
<dbReference type="EMBL" id="CAJNOK010033029">
    <property type="protein sequence ID" value="CAF1490247.1"/>
    <property type="molecule type" value="Genomic_DNA"/>
</dbReference>